<feature type="transmembrane region" description="Helical" evidence="1">
    <location>
        <begin position="47"/>
        <end position="64"/>
    </location>
</feature>
<proteinExistence type="predicted"/>
<name>A0ABS8JDM9_9GAMM</name>
<reference evidence="2" key="1">
    <citation type="submission" date="2021-10" db="EMBL/GenBank/DDBJ databases">
        <authorList>
            <person name="Lyu M."/>
            <person name="Wang X."/>
            <person name="Meng X."/>
            <person name="Xu K."/>
        </authorList>
    </citation>
    <scope>NUCLEOTIDE SEQUENCE</scope>
    <source>
        <strain evidence="2">A6</strain>
    </source>
</reference>
<evidence type="ECO:0000313" key="3">
    <source>
        <dbReference type="Proteomes" id="UP001165293"/>
    </source>
</evidence>
<dbReference type="InterPro" id="IPR009883">
    <property type="entry name" value="YgfX"/>
</dbReference>
<dbReference type="EMBL" id="JAJGAK010000001">
    <property type="protein sequence ID" value="MCC8361716.1"/>
    <property type="molecule type" value="Genomic_DNA"/>
</dbReference>
<keyword evidence="3" id="KW-1185">Reference proteome</keyword>
<evidence type="ECO:0008006" key="4">
    <source>
        <dbReference type="Google" id="ProtNLM"/>
    </source>
</evidence>
<dbReference type="RefSeq" id="WP_230525369.1">
    <property type="nucleotide sequence ID" value="NZ_JAJGAK010000001.1"/>
</dbReference>
<keyword evidence="1" id="KW-0472">Membrane</keyword>
<keyword evidence="1" id="KW-0812">Transmembrane</keyword>
<gene>
    <name evidence="2" type="ORF">LK996_01285</name>
</gene>
<accession>A0ABS8JDM9</accession>
<sequence>MDAIVMSNASPTLQLTWRPSRYVVAALALLGCAGAFASFASDLPPTIGLPLAIASVGWGLASSFREHRRPPRVFERSADGTMTLDTMQIQSAHLLWRGSLAYLSVRDAGGRTHWLSFWPDTLGPRARRALRLALDVPEPTRRRAASRRSRHEMRR</sequence>
<keyword evidence="1" id="KW-1133">Transmembrane helix</keyword>
<protein>
    <recommendedName>
        <fullName evidence="4">Toxin CptA</fullName>
    </recommendedName>
</protein>
<dbReference type="Pfam" id="PF07254">
    <property type="entry name" value="Cpta_toxin"/>
    <property type="match status" value="1"/>
</dbReference>
<organism evidence="2 3">
    <name type="scientific">Noviluteimonas lactosilytica</name>
    <dbReference type="NCBI Taxonomy" id="2888523"/>
    <lineage>
        <taxon>Bacteria</taxon>
        <taxon>Pseudomonadati</taxon>
        <taxon>Pseudomonadota</taxon>
        <taxon>Gammaproteobacteria</taxon>
        <taxon>Lysobacterales</taxon>
        <taxon>Lysobacteraceae</taxon>
        <taxon>Noviluteimonas</taxon>
    </lineage>
</organism>
<evidence type="ECO:0000313" key="2">
    <source>
        <dbReference type="EMBL" id="MCC8361716.1"/>
    </source>
</evidence>
<dbReference type="Proteomes" id="UP001165293">
    <property type="component" value="Unassembled WGS sequence"/>
</dbReference>
<feature type="transmembrane region" description="Helical" evidence="1">
    <location>
        <begin position="21"/>
        <end position="41"/>
    </location>
</feature>
<comment type="caution">
    <text evidence="2">The sequence shown here is derived from an EMBL/GenBank/DDBJ whole genome shotgun (WGS) entry which is preliminary data.</text>
</comment>
<evidence type="ECO:0000256" key="1">
    <source>
        <dbReference type="SAM" id="Phobius"/>
    </source>
</evidence>